<keyword evidence="6" id="KW-0560">Oxidoreductase</keyword>
<dbReference type="InterPro" id="IPR007867">
    <property type="entry name" value="GMC_OxRtase_C"/>
</dbReference>
<comment type="caution">
    <text evidence="13">The sequence shown here is derived from an EMBL/GenBank/DDBJ whole genome shotgun (WGS) entry which is preliminary data.</text>
</comment>
<evidence type="ECO:0000256" key="4">
    <source>
        <dbReference type="ARBA" id="ARBA00022729"/>
    </source>
</evidence>
<feature type="region of interest" description="Disordered" evidence="10">
    <location>
        <begin position="1"/>
        <end position="21"/>
    </location>
</feature>
<dbReference type="InterPro" id="IPR000172">
    <property type="entry name" value="GMC_OxRdtase_N"/>
</dbReference>
<dbReference type="InterPro" id="IPR012132">
    <property type="entry name" value="GMC_OxRdtase"/>
</dbReference>
<dbReference type="GO" id="GO:0050660">
    <property type="term" value="F:flavin adenine dinucleotide binding"/>
    <property type="evidence" value="ECO:0007669"/>
    <property type="project" value="InterPro"/>
</dbReference>
<dbReference type="Proteomes" id="UP001063166">
    <property type="component" value="Unassembled WGS sequence"/>
</dbReference>
<evidence type="ECO:0000313" key="13">
    <source>
        <dbReference type="EMBL" id="GLB36644.1"/>
    </source>
</evidence>
<feature type="domain" description="Glucose-methanol-choline oxidoreductase C-terminal" evidence="12">
    <location>
        <begin position="371"/>
        <end position="506"/>
    </location>
</feature>
<evidence type="ECO:0000259" key="12">
    <source>
        <dbReference type="Pfam" id="PF05199"/>
    </source>
</evidence>
<dbReference type="SUPFAM" id="SSF51905">
    <property type="entry name" value="FAD/NAD(P)-binding domain"/>
    <property type="match status" value="1"/>
</dbReference>
<evidence type="ECO:0000256" key="3">
    <source>
        <dbReference type="ARBA" id="ARBA00022630"/>
    </source>
</evidence>
<dbReference type="GO" id="GO:0016614">
    <property type="term" value="F:oxidoreductase activity, acting on CH-OH group of donors"/>
    <property type="evidence" value="ECO:0007669"/>
    <property type="project" value="InterPro"/>
</dbReference>
<dbReference type="Pfam" id="PF05199">
    <property type="entry name" value="GMC_oxred_C"/>
    <property type="match status" value="1"/>
</dbReference>
<dbReference type="Pfam" id="PF00732">
    <property type="entry name" value="GMC_oxred_N"/>
    <property type="match status" value="1"/>
</dbReference>
<evidence type="ECO:0000256" key="9">
    <source>
        <dbReference type="PIRSR" id="PIRSR000137-2"/>
    </source>
</evidence>
<feature type="active site" description="Proton donor" evidence="8">
    <location>
        <position position="454"/>
    </location>
</feature>
<dbReference type="Gene3D" id="3.50.50.60">
    <property type="entry name" value="FAD/NAD(P)-binding domain"/>
    <property type="match status" value="1"/>
</dbReference>
<evidence type="ECO:0000256" key="8">
    <source>
        <dbReference type="PIRSR" id="PIRSR000137-1"/>
    </source>
</evidence>
<dbReference type="InterPro" id="IPR036188">
    <property type="entry name" value="FAD/NAD-bd_sf"/>
</dbReference>
<dbReference type="OrthoDB" id="269227at2759"/>
<feature type="domain" description="Glucose-methanol-choline oxidoreductase N-terminal" evidence="11">
    <location>
        <begin position="21"/>
        <end position="236"/>
    </location>
</feature>
<keyword evidence="4" id="KW-0732">Signal</keyword>
<dbReference type="PIRSF" id="PIRSF000137">
    <property type="entry name" value="Alcohol_oxidase"/>
    <property type="match status" value="1"/>
</dbReference>
<comment type="cofactor">
    <cofactor evidence="1 9">
        <name>FAD</name>
        <dbReference type="ChEBI" id="CHEBI:57692"/>
    </cofactor>
</comment>
<reference evidence="13" key="1">
    <citation type="submission" date="2022-07" db="EMBL/GenBank/DDBJ databases">
        <title>The genome of Lyophyllum shimeji provides insight into the initial evolution of ectomycorrhizal fungal genome.</title>
        <authorList>
            <person name="Kobayashi Y."/>
            <person name="Shibata T."/>
            <person name="Hirakawa H."/>
            <person name="Shigenobu S."/>
            <person name="Nishiyama T."/>
            <person name="Yamada A."/>
            <person name="Hasebe M."/>
            <person name="Kawaguchi M."/>
        </authorList>
    </citation>
    <scope>NUCLEOTIDE SEQUENCE</scope>
    <source>
        <strain evidence="13">AT787</strain>
    </source>
</reference>
<dbReference type="EMBL" id="BRPK01000003">
    <property type="protein sequence ID" value="GLB36644.1"/>
    <property type="molecule type" value="Genomic_DNA"/>
</dbReference>
<organism evidence="13 14">
    <name type="scientific">Lyophyllum shimeji</name>
    <name type="common">Hon-shimeji</name>
    <name type="synonym">Tricholoma shimeji</name>
    <dbReference type="NCBI Taxonomy" id="47721"/>
    <lineage>
        <taxon>Eukaryota</taxon>
        <taxon>Fungi</taxon>
        <taxon>Dikarya</taxon>
        <taxon>Basidiomycota</taxon>
        <taxon>Agaricomycotina</taxon>
        <taxon>Agaricomycetes</taxon>
        <taxon>Agaricomycetidae</taxon>
        <taxon>Agaricales</taxon>
        <taxon>Tricholomatineae</taxon>
        <taxon>Lyophyllaceae</taxon>
        <taxon>Lyophyllum</taxon>
    </lineage>
</organism>
<dbReference type="SUPFAM" id="SSF54373">
    <property type="entry name" value="FAD-linked reductases, C-terminal domain"/>
    <property type="match status" value="1"/>
</dbReference>
<evidence type="ECO:0000256" key="5">
    <source>
        <dbReference type="ARBA" id="ARBA00022827"/>
    </source>
</evidence>
<keyword evidence="3" id="KW-0285">Flavoprotein</keyword>
<evidence type="ECO:0000256" key="1">
    <source>
        <dbReference type="ARBA" id="ARBA00001974"/>
    </source>
</evidence>
<evidence type="ECO:0000256" key="10">
    <source>
        <dbReference type="SAM" id="MobiDB-lite"/>
    </source>
</evidence>
<dbReference type="PANTHER" id="PTHR11552:SF201">
    <property type="entry name" value="GLUCOSE-METHANOL-CHOLINE OXIDOREDUCTASE N-TERMINAL DOMAIN-CONTAINING PROTEIN"/>
    <property type="match status" value="1"/>
</dbReference>
<feature type="binding site" evidence="9">
    <location>
        <begin position="453"/>
        <end position="454"/>
    </location>
    <ligand>
        <name>FAD</name>
        <dbReference type="ChEBI" id="CHEBI:57692"/>
    </ligand>
</feature>
<evidence type="ECO:0000256" key="2">
    <source>
        <dbReference type="ARBA" id="ARBA00010790"/>
    </source>
</evidence>
<evidence type="ECO:0000313" key="14">
    <source>
        <dbReference type="Proteomes" id="UP001063166"/>
    </source>
</evidence>
<sequence>MSRRLLSVRKSKSRSRHARNGPYSHVDAWEKLGNPGWNWADYLRYSKKVETFHPPAKEQTDRFPHTYDADIRGTSGPIHVTIPPHVHTVDALVQRTLVNMGIRVIEDPYKGDISGTWIGSANLDPKTWTRSYSATAYLSPSQNRPNLTVLLGALASRITFADESDDLGLTATGLEFIHQGKRYVVNAQKEVILSAGVPKSSQILELSGVGRADVLSRIGVEPKIKLPGVGENLQEHEFFAVSYELNPATKHETPDLLRESEYAREALQLHAEGKGIMRTGITSFTYIPLSSVKTPGAAKLVQKIEREIEEWKNEPGILPGFQKQLDMQLATLRDDSLPDFEIVAFPGLFSTTATPGPGKFYTSFMGFLNHPLSRGTVHATTNDPEDNPEINPHYFEKDSDLELMVQTFKYIRRMVHTEPLKSGIVQPEVEPGPHCTTDEHIRDFIKNTHHTVWHGVGTCSMLPRDEQGVVDPSLKVYGTTNVRVVDLSVVPLHIAAHAQSTAYVIAEKAAHIISSAHEPVL</sequence>
<keyword evidence="7" id="KW-0325">Glycoprotein</keyword>
<keyword evidence="14" id="KW-1185">Reference proteome</keyword>
<keyword evidence="5 9" id="KW-0274">FAD</keyword>
<dbReference type="PANTHER" id="PTHR11552">
    <property type="entry name" value="GLUCOSE-METHANOL-CHOLINE GMC OXIDOREDUCTASE"/>
    <property type="match status" value="1"/>
</dbReference>
<proteinExistence type="inferred from homology"/>
<evidence type="ECO:0000259" key="11">
    <source>
        <dbReference type="Pfam" id="PF00732"/>
    </source>
</evidence>
<feature type="active site" description="Proton acceptor" evidence="8">
    <location>
        <position position="497"/>
    </location>
</feature>
<dbReference type="AlphaFoldDB" id="A0A9P3PJL1"/>
<gene>
    <name evidence="13" type="ORF">LshimejAT787_0309310</name>
</gene>
<evidence type="ECO:0000256" key="6">
    <source>
        <dbReference type="ARBA" id="ARBA00023002"/>
    </source>
</evidence>
<protein>
    <submittedName>
        <fullName evidence="13">(Gmc) oxidoreductase</fullName>
    </submittedName>
</protein>
<feature type="compositionally biased region" description="Basic residues" evidence="10">
    <location>
        <begin position="1"/>
        <end position="19"/>
    </location>
</feature>
<evidence type="ECO:0000256" key="7">
    <source>
        <dbReference type="ARBA" id="ARBA00023180"/>
    </source>
</evidence>
<comment type="similarity">
    <text evidence="2">Belongs to the GMC oxidoreductase family.</text>
</comment>
<name>A0A9P3PJL1_LYOSH</name>
<accession>A0A9P3PJL1</accession>
<dbReference type="Gene3D" id="3.30.560.10">
    <property type="entry name" value="Glucose Oxidase, domain 3"/>
    <property type="match status" value="1"/>
</dbReference>